<feature type="region of interest" description="Disordered" evidence="1">
    <location>
        <begin position="1"/>
        <end position="85"/>
    </location>
</feature>
<dbReference type="InParanoid" id="J4I376"/>
<evidence type="ECO:0000256" key="1">
    <source>
        <dbReference type="SAM" id="MobiDB-lite"/>
    </source>
</evidence>
<feature type="compositionally biased region" description="Low complexity" evidence="1">
    <location>
        <begin position="20"/>
        <end position="49"/>
    </location>
</feature>
<dbReference type="Proteomes" id="UP000006352">
    <property type="component" value="Unassembled WGS sequence"/>
</dbReference>
<dbReference type="AlphaFoldDB" id="J4I376"/>
<dbReference type="RefSeq" id="XP_012185730.1">
    <property type="nucleotide sequence ID" value="XM_012330340.1"/>
</dbReference>
<protein>
    <submittedName>
        <fullName evidence="2">Uncharacterized protein</fullName>
    </submittedName>
</protein>
<keyword evidence="3" id="KW-1185">Reference proteome</keyword>
<proteinExistence type="predicted"/>
<dbReference type="GeneID" id="24101347"/>
<reference evidence="2 3" key="1">
    <citation type="journal article" date="2012" name="Appl. Environ. Microbiol.">
        <title>Short-read sequencing for genomic analysis of the brown rot fungus Fibroporia radiculosa.</title>
        <authorList>
            <person name="Tang J.D."/>
            <person name="Perkins A.D."/>
            <person name="Sonstegard T.S."/>
            <person name="Schroeder S.G."/>
            <person name="Burgess S.C."/>
            <person name="Diehl S.V."/>
        </authorList>
    </citation>
    <scope>NUCLEOTIDE SEQUENCE [LARGE SCALE GENOMIC DNA]</scope>
    <source>
        <strain evidence="2 3">TFFH 294</strain>
    </source>
</reference>
<dbReference type="EMBL" id="HE797335">
    <property type="protein sequence ID" value="CCM06447.1"/>
    <property type="molecule type" value="Genomic_DNA"/>
</dbReference>
<evidence type="ECO:0000313" key="3">
    <source>
        <dbReference type="Proteomes" id="UP000006352"/>
    </source>
</evidence>
<gene>
    <name evidence="2" type="ORF">FIBRA_08711</name>
</gene>
<sequence length="142" mass="14989">MPKAIDISPGGRTMEMHAYPPSLASTSSTTESSLRSPPSLRAKSLSPAPKRSLGSPPPILAARPLFPTKSTSPPSSGLKSSSVSRPLVAPVLEEKDWAAWDDESVDEWEEAGAINGEVVSKIDARTEDGIWTGHAQPIDSVS</sequence>
<name>J4I376_9APHY</name>
<dbReference type="STRING" id="599839.J4I376"/>
<dbReference type="HOGENOM" id="CLU_1815814_0_0_1"/>
<evidence type="ECO:0000313" key="2">
    <source>
        <dbReference type="EMBL" id="CCM06447.1"/>
    </source>
</evidence>
<feature type="compositionally biased region" description="Low complexity" evidence="1">
    <location>
        <begin position="64"/>
        <end position="85"/>
    </location>
</feature>
<organism evidence="2 3">
    <name type="scientific">Fibroporia radiculosa</name>
    <dbReference type="NCBI Taxonomy" id="599839"/>
    <lineage>
        <taxon>Eukaryota</taxon>
        <taxon>Fungi</taxon>
        <taxon>Dikarya</taxon>
        <taxon>Basidiomycota</taxon>
        <taxon>Agaricomycotina</taxon>
        <taxon>Agaricomycetes</taxon>
        <taxon>Polyporales</taxon>
        <taxon>Fibroporiaceae</taxon>
        <taxon>Fibroporia</taxon>
    </lineage>
</organism>
<accession>J4I376</accession>